<sequence>MKRQNKIDKNSGSGDIGVPSPKIASGMDPRPPTQRNTGMNITRHIRTIMKDAQKYIKGTDTGGVGTPRSGVEGLIKQGPSTSSSGHCGLEHLPSRDETATKSNGKETNNEQMDVKEQKAYAFISASDGENSDTSEWLLFPTPKRMGRIKRDRQSSSEEAVGKNPKKKIAGKTDHDAEEIDSLEDYVNGPEIEHLPPSKSARRLPSTTELAKGMREMTTADMVALIIHRTKASEKIVAKSKNLKGNLKKYM</sequence>
<reference evidence="2 3" key="1">
    <citation type="submission" date="2024-05" db="EMBL/GenBank/DDBJ databases">
        <title>The nuclear and mitochondrial genome assemblies of Tetragonisca angustula (Apidae: Meliponini), a tiny yet remarkable pollinator in the Neotropics.</title>
        <authorList>
            <person name="Ferrari R."/>
            <person name="Ricardo P.C."/>
            <person name="Dias F.C."/>
            <person name="Araujo N.S."/>
            <person name="Soares D.O."/>
            <person name="Zhou Q.-S."/>
            <person name="Zhu C.-D."/>
            <person name="Coutinho L."/>
            <person name="Airas M.C."/>
            <person name="Batista T.M."/>
        </authorList>
    </citation>
    <scope>NUCLEOTIDE SEQUENCE [LARGE SCALE GENOMIC DNA]</scope>
    <source>
        <strain evidence="2">ASF017062</strain>
        <tissue evidence="2">Abdomen</tissue>
    </source>
</reference>
<dbReference type="Proteomes" id="UP001432146">
    <property type="component" value="Unassembled WGS sequence"/>
</dbReference>
<evidence type="ECO:0000313" key="2">
    <source>
        <dbReference type="EMBL" id="KAK9296749.1"/>
    </source>
</evidence>
<evidence type="ECO:0000256" key="1">
    <source>
        <dbReference type="SAM" id="MobiDB-lite"/>
    </source>
</evidence>
<proteinExistence type="predicted"/>
<dbReference type="AlphaFoldDB" id="A0AAW0ZH54"/>
<name>A0AAW0ZH54_9HYME</name>
<comment type="caution">
    <text evidence="2">The sequence shown here is derived from an EMBL/GenBank/DDBJ whole genome shotgun (WGS) entry which is preliminary data.</text>
</comment>
<protein>
    <submittedName>
        <fullName evidence="2">Uncharacterized protein</fullName>
    </submittedName>
</protein>
<feature type="region of interest" description="Disordered" evidence="1">
    <location>
        <begin position="1"/>
        <end position="41"/>
    </location>
</feature>
<keyword evidence="3" id="KW-1185">Reference proteome</keyword>
<accession>A0AAW0ZH54</accession>
<feature type="region of interest" description="Disordered" evidence="1">
    <location>
        <begin position="145"/>
        <end position="204"/>
    </location>
</feature>
<organism evidence="2 3">
    <name type="scientific">Tetragonisca angustula</name>
    <dbReference type="NCBI Taxonomy" id="166442"/>
    <lineage>
        <taxon>Eukaryota</taxon>
        <taxon>Metazoa</taxon>
        <taxon>Ecdysozoa</taxon>
        <taxon>Arthropoda</taxon>
        <taxon>Hexapoda</taxon>
        <taxon>Insecta</taxon>
        <taxon>Pterygota</taxon>
        <taxon>Neoptera</taxon>
        <taxon>Endopterygota</taxon>
        <taxon>Hymenoptera</taxon>
        <taxon>Apocrita</taxon>
        <taxon>Aculeata</taxon>
        <taxon>Apoidea</taxon>
        <taxon>Anthophila</taxon>
        <taxon>Apidae</taxon>
        <taxon>Tetragonisca</taxon>
    </lineage>
</organism>
<feature type="region of interest" description="Disordered" evidence="1">
    <location>
        <begin position="57"/>
        <end position="113"/>
    </location>
</feature>
<feature type="compositionally biased region" description="Basic and acidic residues" evidence="1">
    <location>
        <begin position="88"/>
        <end position="113"/>
    </location>
</feature>
<gene>
    <name evidence="2" type="ORF">QLX08_009362</name>
</gene>
<dbReference type="EMBL" id="JAWNGG020000205">
    <property type="protein sequence ID" value="KAK9296749.1"/>
    <property type="molecule type" value="Genomic_DNA"/>
</dbReference>
<evidence type="ECO:0000313" key="3">
    <source>
        <dbReference type="Proteomes" id="UP001432146"/>
    </source>
</evidence>